<dbReference type="PANTHER" id="PTHR41710">
    <property type="entry name" value="GLYCOSYL TRANSFERASE, FAMILY 39"/>
    <property type="match status" value="1"/>
</dbReference>
<keyword evidence="1" id="KW-0472">Membrane</keyword>
<dbReference type="EMBL" id="JACYFG010000051">
    <property type="protein sequence ID" value="MBD5781586.1"/>
    <property type="molecule type" value="Genomic_DNA"/>
</dbReference>
<feature type="transmembrane region" description="Helical" evidence="1">
    <location>
        <begin position="363"/>
        <end position="381"/>
    </location>
</feature>
<dbReference type="NCBIfam" id="TIGR03663">
    <property type="entry name" value="flippase activity-associated protein Agl23"/>
    <property type="match status" value="1"/>
</dbReference>
<comment type="caution">
    <text evidence="3">The sequence shown here is derived from an EMBL/GenBank/DDBJ whole genome shotgun (WGS) entry which is preliminary data.</text>
</comment>
<protein>
    <submittedName>
        <fullName evidence="3">TIGR03663 family protein</fullName>
    </submittedName>
</protein>
<organism evidence="3 4">
    <name type="scientific">Pelagicoccus enzymogenes</name>
    <dbReference type="NCBI Taxonomy" id="2773457"/>
    <lineage>
        <taxon>Bacteria</taxon>
        <taxon>Pseudomonadati</taxon>
        <taxon>Verrucomicrobiota</taxon>
        <taxon>Opitutia</taxon>
        <taxon>Puniceicoccales</taxon>
        <taxon>Pelagicoccaceae</taxon>
        <taxon>Pelagicoccus</taxon>
    </lineage>
</organism>
<dbReference type="InterPro" id="IPR038731">
    <property type="entry name" value="RgtA/B/C-like"/>
</dbReference>
<evidence type="ECO:0000256" key="1">
    <source>
        <dbReference type="SAM" id="Phobius"/>
    </source>
</evidence>
<dbReference type="RefSeq" id="WP_191618671.1">
    <property type="nucleotide sequence ID" value="NZ_JACYFG010000051.1"/>
</dbReference>
<evidence type="ECO:0000313" key="3">
    <source>
        <dbReference type="EMBL" id="MBD5781586.1"/>
    </source>
</evidence>
<feature type="transmembrane region" description="Helical" evidence="1">
    <location>
        <begin position="281"/>
        <end position="299"/>
    </location>
</feature>
<dbReference type="InterPro" id="IPR019962">
    <property type="entry name" value="CHP03663"/>
</dbReference>
<dbReference type="Pfam" id="PF13231">
    <property type="entry name" value="PMT_2"/>
    <property type="match status" value="1"/>
</dbReference>
<accession>A0A927FC20</accession>
<feature type="transmembrane region" description="Helical" evidence="1">
    <location>
        <begin position="306"/>
        <end position="324"/>
    </location>
</feature>
<evidence type="ECO:0000259" key="2">
    <source>
        <dbReference type="Pfam" id="PF13231"/>
    </source>
</evidence>
<dbReference type="AlphaFoldDB" id="A0A927FC20"/>
<feature type="transmembrane region" description="Helical" evidence="1">
    <location>
        <begin position="6"/>
        <end position="25"/>
    </location>
</feature>
<evidence type="ECO:0000313" key="4">
    <source>
        <dbReference type="Proteomes" id="UP000622317"/>
    </source>
</evidence>
<keyword evidence="1" id="KW-0812">Transmembrane</keyword>
<name>A0A927FC20_9BACT</name>
<dbReference type="PANTHER" id="PTHR41710:SF2">
    <property type="entry name" value="GLYCOSYL TRANSFERASE FAMILY 39_83 DOMAIN-CONTAINING PROTEIN"/>
    <property type="match status" value="1"/>
</dbReference>
<feature type="transmembrane region" description="Helical" evidence="1">
    <location>
        <begin position="212"/>
        <end position="235"/>
    </location>
</feature>
<keyword evidence="4" id="KW-1185">Reference proteome</keyword>
<reference evidence="3" key="1">
    <citation type="submission" date="2020-09" db="EMBL/GenBank/DDBJ databases">
        <title>Pelagicoccus enzymogenes sp. nov. with an EPS production, isolated from marine sediment.</title>
        <authorList>
            <person name="Feng X."/>
        </authorList>
    </citation>
    <scope>NUCLEOTIDE SEQUENCE</scope>
    <source>
        <strain evidence="3">NFK12</strain>
    </source>
</reference>
<keyword evidence="1" id="KW-1133">Transmembrane helix</keyword>
<feature type="transmembrane region" description="Helical" evidence="1">
    <location>
        <begin position="330"/>
        <end position="351"/>
    </location>
</feature>
<sequence>MESTSSKSYLFWVPAIVLLGLAFWLRSESSQLRLFHADEGVQSYQAWRLIETGEYRYDPSEHHGPLLYYLAKWMSPFLEDEAGQLSDDGMRRVPILFSLATLVLGLLAFRGEGMGLALLWGLLFAAAPLNVIYGSYFVQEALLVCFTVVFLVAVYRYWQRPCWKWARVVGFSLGLMHVTKETAVIHVMAIGLACVLVAWIRRNKISVGPLTLLKHASVAIAFALLLHCLFFSSFFRNPQGIWDGFATFFHYADRSQGQGHEKPMFYYLSLLLPQRLEGVRWGELAFLVAVLVGIFRTFWRVKEKGFSAFVVLSGLLMFLVYSLIPYKNPWLLLGPYCLLCFAAALGVVDLLRMGITEAEPLRRWTLLAAGGGVLLLVGAELRVNVDKAIFRYASATRNPYLYMHTTPRYAKLLERLESVPAGIDVSVYSSDAAWPLPWHLRERERIGYWTDLETFERGGIDLIDTRLLEGREGLLGDGGFWELHGLRPNTLLALRADDGIAAEWIKANAKD</sequence>
<feature type="transmembrane region" description="Helical" evidence="1">
    <location>
        <begin position="183"/>
        <end position="200"/>
    </location>
</feature>
<feature type="transmembrane region" description="Helical" evidence="1">
    <location>
        <begin position="141"/>
        <end position="158"/>
    </location>
</feature>
<feature type="transmembrane region" description="Helical" evidence="1">
    <location>
        <begin position="117"/>
        <end position="134"/>
    </location>
</feature>
<feature type="transmembrane region" description="Helical" evidence="1">
    <location>
        <begin position="93"/>
        <end position="111"/>
    </location>
</feature>
<gene>
    <name evidence="3" type="ORF">IEN85_18940</name>
</gene>
<feature type="domain" description="Glycosyltransferase RgtA/B/C/D-like" evidence="2">
    <location>
        <begin position="83"/>
        <end position="212"/>
    </location>
</feature>
<dbReference type="Proteomes" id="UP000622317">
    <property type="component" value="Unassembled WGS sequence"/>
</dbReference>
<proteinExistence type="predicted"/>